<gene>
    <name evidence="3" type="ORF">CEUTPL_LOCUS2770</name>
</gene>
<accession>A0A9N9MFG6</accession>
<evidence type="ECO:0000313" key="3">
    <source>
        <dbReference type="EMBL" id="CAG9762085.1"/>
    </source>
</evidence>
<dbReference type="Proteomes" id="UP001152799">
    <property type="component" value="Chromosome 11"/>
</dbReference>
<feature type="domain" description="THAP4-like heme-binding" evidence="2">
    <location>
        <begin position="10"/>
        <end position="161"/>
    </location>
</feature>
<dbReference type="CDD" id="cd07828">
    <property type="entry name" value="lipocalin_heme-bd-THAP4-like"/>
    <property type="match status" value="1"/>
</dbReference>
<dbReference type="InterPro" id="IPR012674">
    <property type="entry name" value="Calycin"/>
</dbReference>
<evidence type="ECO:0000256" key="1">
    <source>
        <dbReference type="ARBA" id="ARBA00036993"/>
    </source>
</evidence>
<evidence type="ECO:0000259" key="2">
    <source>
        <dbReference type="Pfam" id="PF08768"/>
    </source>
</evidence>
<dbReference type="InterPro" id="IPR045165">
    <property type="entry name" value="Nitrobindin"/>
</dbReference>
<sequence length="163" mass="18750">MTSKGLHEVLKNLHWIVGRWQSVNAAVFYPTMNKTVKFNEILEFQNVGQPLLAYSSITTNPETKAFMHLEKGWLRVDEDQCTLAFLVAMNLGLSTLEEGYVKDNHIVLRTACLGVMKFVKQSVLSLHRCYRLNEKGELEYNLMMETPNTPLTKHVEAIYTKEK</sequence>
<reference evidence="3" key="1">
    <citation type="submission" date="2022-01" db="EMBL/GenBank/DDBJ databases">
        <authorList>
            <person name="King R."/>
        </authorList>
    </citation>
    <scope>NUCLEOTIDE SEQUENCE</scope>
</reference>
<dbReference type="OrthoDB" id="58529at2759"/>
<keyword evidence="4" id="KW-1185">Reference proteome</keyword>
<name>A0A9N9MFG6_9CUCU</name>
<protein>
    <recommendedName>
        <fullName evidence="2">THAP4-like heme-binding domain-containing protein</fullName>
    </recommendedName>
</protein>
<dbReference type="EMBL" id="OU892287">
    <property type="protein sequence ID" value="CAG9762085.1"/>
    <property type="molecule type" value="Genomic_DNA"/>
</dbReference>
<dbReference type="Gene3D" id="2.40.128.20">
    <property type="match status" value="1"/>
</dbReference>
<dbReference type="PANTHER" id="PTHR15854">
    <property type="entry name" value="THAP4 PROTEIN"/>
    <property type="match status" value="1"/>
</dbReference>
<comment type="catalytic activity">
    <reaction evidence="1">
        <text>peroxynitrite = nitrate</text>
        <dbReference type="Rhea" id="RHEA:63116"/>
        <dbReference type="ChEBI" id="CHEBI:17632"/>
        <dbReference type="ChEBI" id="CHEBI:25941"/>
    </reaction>
    <physiologicalReaction direction="left-to-right" evidence="1">
        <dbReference type="Rhea" id="RHEA:63117"/>
    </physiologicalReaction>
</comment>
<dbReference type="Pfam" id="PF08768">
    <property type="entry name" value="THAP4_heme-bd"/>
    <property type="match status" value="1"/>
</dbReference>
<dbReference type="InterPro" id="IPR014878">
    <property type="entry name" value="THAP4-like_heme-bd"/>
</dbReference>
<proteinExistence type="predicted"/>
<organism evidence="3 4">
    <name type="scientific">Ceutorhynchus assimilis</name>
    <name type="common">cabbage seed weevil</name>
    <dbReference type="NCBI Taxonomy" id="467358"/>
    <lineage>
        <taxon>Eukaryota</taxon>
        <taxon>Metazoa</taxon>
        <taxon>Ecdysozoa</taxon>
        <taxon>Arthropoda</taxon>
        <taxon>Hexapoda</taxon>
        <taxon>Insecta</taxon>
        <taxon>Pterygota</taxon>
        <taxon>Neoptera</taxon>
        <taxon>Endopterygota</taxon>
        <taxon>Coleoptera</taxon>
        <taxon>Polyphaga</taxon>
        <taxon>Cucujiformia</taxon>
        <taxon>Curculionidae</taxon>
        <taxon>Ceutorhynchinae</taxon>
        <taxon>Ceutorhynchus</taxon>
    </lineage>
</organism>
<dbReference type="PANTHER" id="PTHR15854:SF4">
    <property type="entry name" value="PEROXYNITRITE ISOMERASE THAP4"/>
    <property type="match status" value="1"/>
</dbReference>
<evidence type="ECO:0000313" key="4">
    <source>
        <dbReference type="Proteomes" id="UP001152799"/>
    </source>
</evidence>
<dbReference type="AlphaFoldDB" id="A0A9N9MFG6"/>
<dbReference type="SUPFAM" id="SSF50814">
    <property type="entry name" value="Lipocalins"/>
    <property type="match status" value="1"/>
</dbReference>